<dbReference type="EMBL" id="CAXHTA020000012">
    <property type="protein sequence ID" value="CAL5225512.1"/>
    <property type="molecule type" value="Genomic_DNA"/>
</dbReference>
<gene>
    <name evidence="2" type="primary">g8342</name>
    <name evidence="2" type="ORF">VP750_LOCUS7171</name>
</gene>
<feature type="region of interest" description="Disordered" evidence="1">
    <location>
        <begin position="511"/>
        <end position="609"/>
    </location>
</feature>
<reference evidence="2 3" key="1">
    <citation type="submission" date="2024-06" db="EMBL/GenBank/DDBJ databases">
        <authorList>
            <person name="Kraege A."/>
            <person name="Thomma B."/>
        </authorList>
    </citation>
    <scope>NUCLEOTIDE SEQUENCE [LARGE SCALE GENOMIC DNA]</scope>
</reference>
<feature type="compositionally biased region" description="Pro residues" evidence="1">
    <location>
        <begin position="579"/>
        <end position="589"/>
    </location>
</feature>
<feature type="region of interest" description="Disordered" evidence="1">
    <location>
        <begin position="288"/>
        <end position="307"/>
    </location>
</feature>
<dbReference type="Gene3D" id="1.10.10.60">
    <property type="entry name" value="Homeodomain-like"/>
    <property type="match status" value="1"/>
</dbReference>
<evidence type="ECO:0000313" key="3">
    <source>
        <dbReference type="Proteomes" id="UP001497392"/>
    </source>
</evidence>
<proteinExistence type="predicted"/>
<evidence type="ECO:0000256" key="1">
    <source>
        <dbReference type="SAM" id="MobiDB-lite"/>
    </source>
</evidence>
<protein>
    <submittedName>
        <fullName evidence="2">G8342 protein</fullName>
    </submittedName>
</protein>
<keyword evidence="3" id="KW-1185">Reference proteome</keyword>
<feature type="compositionally biased region" description="Low complexity" evidence="1">
    <location>
        <begin position="537"/>
        <end position="550"/>
    </location>
</feature>
<feature type="compositionally biased region" description="Acidic residues" evidence="1">
    <location>
        <begin position="905"/>
        <end position="920"/>
    </location>
</feature>
<dbReference type="InterPro" id="IPR001005">
    <property type="entry name" value="SANT/Myb"/>
</dbReference>
<feature type="compositionally biased region" description="Low complexity" evidence="1">
    <location>
        <begin position="403"/>
        <end position="417"/>
    </location>
</feature>
<feature type="compositionally biased region" description="Low complexity" evidence="1">
    <location>
        <begin position="695"/>
        <end position="710"/>
    </location>
</feature>
<comment type="caution">
    <text evidence="2">The sequence shown here is derived from an EMBL/GenBank/DDBJ whole genome shotgun (WGS) entry which is preliminary data.</text>
</comment>
<feature type="compositionally biased region" description="Polar residues" evidence="1">
    <location>
        <begin position="288"/>
        <end position="306"/>
    </location>
</feature>
<feature type="compositionally biased region" description="Low complexity" evidence="1">
    <location>
        <begin position="636"/>
        <end position="646"/>
    </location>
</feature>
<dbReference type="InterPro" id="IPR009057">
    <property type="entry name" value="Homeodomain-like_sf"/>
</dbReference>
<evidence type="ECO:0000313" key="2">
    <source>
        <dbReference type="EMBL" id="CAL5225512.1"/>
    </source>
</evidence>
<feature type="compositionally biased region" description="Basic and acidic residues" evidence="1">
    <location>
        <begin position="1128"/>
        <end position="1137"/>
    </location>
</feature>
<dbReference type="CDD" id="cd00167">
    <property type="entry name" value="SANT"/>
    <property type="match status" value="1"/>
</dbReference>
<feature type="compositionally biased region" description="Low complexity" evidence="1">
    <location>
        <begin position="852"/>
        <end position="868"/>
    </location>
</feature>
<feature type="region of interest" description="Disordered" evidence="1">
    <location>
        <begin position="339"/>
        <end position="458"/>
    </location>
</feature>
<feature type="compositionally biased region" description="Polar residues" evidence="1">
    <location>
        <begin position="392"/>
        <end position="402"/>
    </location>
</feature>
<dbReference type="Proteomes" id="UP001497392">
    <property type="component" value="Unassembled WGS sequence"/>
</dbReference>
<feature type="compositionally biased region" description="Low complexity" evidence="1">
    <location>
        <begin position="812"/>
        <end position="833"/>
    </location>
</feature>
<feature type="region of interest" description="Disordered" evidence="1">
    <location>
        <begin position="984"/>
        <end position="1048"/>
    </location>
</feature>
<name>A0ABP1G6U5_9CHLO</name>
<feature type="compositionally biased region" description="Low complexity" evidence="1">
    <location>
        <begin position="353"/>
        <end position="365"/>
    </location>
</feature>
<accession>A0ABP1G6U5</accession>
<dbReference type="SUPFAM" id="SSF46689">
    <property type="entry name" value="Homeodomain-like"/>
    <property type="match status" value="1"/>
</dbReference>
<feature type="compositionally biased region" description="Low complexity" evidence="1">
    <location>
        <begin position="1026"/>
        <end position="1045"/>
    </location>
</feature>
<feature type="compositionally biased region" description="Basic and acidic residues" evidence="1">
    <location>
        <begin position="339"/>
        <end position="352"/>
    </location>
</feature>
<sequence>MQTPDTGQLSRSEVARQIRANFDNLVRASPLPRAVERLVTPSAGRLAALAPPWLQSSPANPSWQDANTTPKHLLQLEPAPQPGFLSPAPRSLQTEIAHAAPVSRTPTGHQADTPAHPPLSVIRPTPLAPAFGCSPNALYTPRPTGRGRDPRLSRSWARAAPASPPGISQAPLTGPATEPAQDTFPAAAEEPSAMATGQLSTGAEVPHKSAQRGVPENIASEATQSDSARTLTDGAAGQGKAQAQSMQQERDQLLCKESFLSTGEAEPARAGPQQPQSDVLLADEQLEASSASDLQAQSPGPINVTEQPHVPVLTMDNAACPAQAKPCSEIRECLKGDCRGSEQELRPEKEHSSAVAAAAAAAASVPRLAESGDPGLQADSLSAAPLQRSCDRQQGTALQGSKPSASTSNPSAAPLPARAANEEVKEEPVISAAPAAQTRSHAKQHKPKQKRKESIEAETIVTQVQVSRTGRVRAPPLAFWANERISRNADQAGGSAIERGFSDQLAQQCESFIQSPAKKPRKALHTAEPLNGKSSKATQAQQQGADAMQQSKGAKRKQPEPEQKLLASSQSADALTVSAPPPTVSPSPPAQQEERIVLRKPTGGRGYQSKMCEECQRRHKGHCGTERAVKSCLRRQPAQPAQSAQPGITAVPSQVPQAASGAQRQGAALSKEQATGRTLGIAAQLQALSRRPSDAGEAAQAHAAAQAGQKPVPPGQPPRPPGQPRPKAAPQELQQPGHKDAQKRARKKQRTAGKQASWSTGETEDTWTDGAAAERVRPAVPAPADASEPNAASKQKKVTNGKQAKEQKAEAVKVTAEPLNAASASQNRASAVSMRKASAANHDSISSAPQHGGSSRSKLSKGSGPSLKAPSSKLRKLTKAGNISTVKQEVRKLDLGANASSGTSNEEDGGQAEACDEWSDEQAAALQRAYLVAEDPTAPNFWHNVAQHVPGKTAQECQNRLWAAHPTPKGAKGGNPGAYALAAEADSDTSPLMPPPRKHAAGGSKKPAPGATRKWARQVRWHERASQAASVAGAGQQPDQAPAPARSSVNPTLLAAMQQQQRTDRYIDALIRKRGPLHKWAKGASARRVAPALAPMSLSHLELQGAVAAIASATQDDVEAEADEEASDHDQYWSDDC</sequence>
<feature type="compositionally biased region" description="Low complexity" evidence="1">
    <location>
        <begin position="234"/>
        <end position="247"/>
    </location>
</feature>
<feature type="region of interest" description="Disordered" evidence="1">
    <location>
        <begin position="1114"/>
        <end position="1137"/>
    </location>
</feature>
<organism evidence="2 3">
    <name type="scientific">Coccomyxa viridis</name>
    <dbReference type="NCBI Taxonomy" id="1274662"/>
    <lineage>
        <taxon>Eukaryota</taxon>
        <taxon>Viridiplantae</taxon>
        <taxon>Chlorophyta</taxon>
        <taxon>core chlorophytes</taxon>
        <taxon>Trebouxiophyceae</taxon>
        <taxon>Trebouxiophyceae incertae sedis</taxon>
        <taxon>Coccomyxaceae</taxon>
        <taxon>Coccomyxa</taxon>
    </lineage>
</organism>
<feature type="compositionally biased region" description="Low complexity" evidence="1">
    <location>
        <begin position="1001"/>
        <end position="1011"/>
    </location>
</feature>
<feature type="compositionally biased region" description="Low complexity" evidence="1">
    <location>
        <begin position="657"/>
        <end position="668"/>
    </location>
</feature>
<feature type="compositionally biased region" description="Acidic residues" evidence="1">
    <location>
        <begin position="1116"/>
        <end position="1127"/>
    </location>
</feature>
<feature type="region of interest" description="Disordered" evidence="1">
    <location>
        <begin position="133"/>
        <end position="250"/>
    </location>
</feature>
<feature type="region of interest" description="Disordered" evidence="1">
    <location>
        <begin position="631"/>
        <end position="920"/>
    </location>
</feature>
<feature type="compositionally biased region" description="Basic residues" evidence="1">
    <location>
        <begin position="440"/>
        <end position="451"/>
    </location>
</feature>
<feature type="compositionally biased region" description="Polar residues" evidence="1">
    <location>
        <begin position="220"/>
        <end position="230"/>
    </location>
</feature>
<feature type="compositionally biased region" description="Pro residues" evidence="1">
    <location>
        <begin position="711"/>
        <end position="724"/>
    </location>
</feature>